<evidence type="ECO:0000313" key="2">
    <source>
        <dbReference type="EMBL" id="GHJ26882.1"/>
    </source>
</evidence>
<protein>
    <submittedName>
        <fullName evidence="2">Uncharacterized protein</fullName>
    </submittedName>
</protein>
<organism evidence="2 3">
    <name type="scientific">Streptomyces hygroscopicus</name>
    <dbReference type="NCBI Taxonomy" id="1912"/>
    <lineage>
        <taxon>Bacteria</taxon>
        <taxon>Bacillati</taxon>
        <taxon>Actinomycetota</taxon>
        <taxon>Actinomycetes</taxon>
        <taxon>Kitasatosporales</taxon>
        <taxon>Streptomycetaceae</taxon>
        <taxon>Streptomyces</taxon>
        <taxon>Streptomyces violaceusniger group</taxon>
    </lineage>
</organism>
<reference evidence="2" key="1">
    <citation type="submission" date="2024-05" db="EMBL/GenBank/DDBJ databases">
        <title>Whole genome shotgun sequence of Streptomyces hygroscopicus NBRC 113678.</title>
        <authorList>
            <person name="Komaki H."/>
            <person name="Tamura T."/>
        </authorList>
    </citation>
    <scope>NUCLEOTIDE SEQUENCE</scope>
    <source>
        <strain evidence="2">N11-34</strain>
    </source>
</reference>
<evidence type="ECO:0000256" key="1">
    <source>
        <dbReference type="SAM" id="MobiDB-lite"/>
    </source>
</evidence>
<proteinExistence type="predicted"/>
<sequence length="162" mass="17462">MGRDLPAALSELHSNRAWYGYDSGPLGQARTAAMEALTTAQLIGDGLLQLSALETLVLIDFADLVHHPGGVHPDARGQHGRTGREGLALTDPPAGGVDTRRLSPASPRKRPWCSSGTRIFRREARLTRAVTGQVRHDPLIPALRREVHALVHHRTDGSAAPI</sequence>
<comment type="caution">
    <text evidence="2">The sequence shown here is derived from an EMBL/GenBank/DDBJ whole genome shotgun (WGS) entry which is preliminary data.</text>
</comment>
<dbReference type="EMBL" id="BNEK01000002">
    <property type="protein sequence ID" value="GHJ26882.1"/>
    <property type="molecule type" value="Genomic_DNA"/>
</dbReference>
<feature type="region of interest" description="Disordered" evidence="1">
    <location>
        <begin position="72"/>
        <end position="112"/>
    </location>
</feature>
<dbReference type="Proteomes" id="UP001054854">
    <property type="component" value="Unassembled WGS sequence"/>
</dbReference>
<gene>
    <name evidence="2" type="ORF">TPA0910_13150</name>
</gene>
<evidence type="ECO:0000313" key="3">
    <source>
        <dbReference type="Proteomes" id="UP001054854"/>
    </source>
</evidence>
<accession>A0ABQ3TU66</accession>
<keyword evidence="3" id="KW-1185">Reference proteome</keyword>
<name>A0ABQ3TU66_STRHY</name>